<feature type="coiled-coil region" evidence="1">
    <location>
        <begin position="115"/>
        <end position="142"/>
    </location>
</feature>
<dbReference type="GO" id="GO:0005096">
    <property type="term" value="F:GTPase activator activity"/>
    <property type="evidence" value="ECO:0007669"/>
    <property type="project" value="TreeGrafter"/>
</dbReference>
<dbReference type="GO" id="GO:0005516">
    <property type="term" value="F:calmodulin binding"/>
    <property type="evidence" value="ECO:0007669"/>
    <property type="project" value="UniProtKB-KW"/>
</dbReference>
<evidence type="ECO:0000313" key="6">
    <source>
        <dbReference type="Proteomes" id="UP001652624"/>
    </source>
</evidence>
<dbReference type="InterPro" id="IPR000593">
    <property type="entry name" value="RasGAP_C"/>
</dbReference>
<name>A0A1S2ZFJ0_ERIEU</name>
<dbReference type="Pfam" id="PF00307">
    <property type="entry name" value="CH"/>
    <property type="match status" value="1"/>
</dbReference>
<protein>
    <submittedName>
        <fullName evidence="7">Ras GTPase-activating-like protein IQGAP2</fullName>
    </submittedName>
</protein>
<keyword evidence="6" id="KW-1185">Reference proteome</keyword>
<feature type="region of interest" description="Disordered" evidence="2">
    <location>
        <begin position="1280"/>
        <end position="1318"/>
    </location>
</feature>
<evidence type="ECO:0000313" key="7">
    <source>
        <dbReference type="RefSeq" id="XP_007518598.2"/>
    </source>
</evidence>
<dbReference type="GO" id="GO:0051015">
    <property type="term" value="F:actin filament binding"/>
    <property type="evidence" value="ECO:0007669"/>
    <property type="project" value="TreeGrafter"/>
</dbReference>
<proteinExistence type="predicted"/>
<dbReference type="SUPFAM" id="SSF143885">
    <property type="entry name" value="RGC domain-like"/>
    <property type="match status" value="1"/>
</dbReference>
<dbReference type="RefSeq" id="XP_007518598.2">
    <property type="nucleotide sequence ID" value="XM_007518536.3"/>
</dbReference>
<dbReference type="InParanoid" id="A0A1S2ZFJ0"/>
<dbReference type="InterPro" id="IPR001202">
    <property type="entry name" value="WW_dom"/>
</dbReference>
<dbReference type="GO" id="GO:1903479">
    <property type="term" value="P:mitotic actomyosin contractile ring assembly actin filament organization"/>
    <property type="evidence" value="ECO:0007669"/>
    <property type="project" value="TreeGrafter"/>
</dbReference>
<dbReference type="InterPro" id="IPR008936">
    <property type="entry name" value="Rho_GTPase_activation_prot"/>
</dbReference>
<dbReference type="Pfam" id="PF00616">
    <property type="entry name" value="RasGAP"/>
    <property type="match status" value="1"/>
</dbReference>
<dbReference type="Gene3D" id="1.10.418.10">
    <property type="entry name" value="Calponin-like domain"/>
    <property type="match status" value="1"/>
</dbReference>
<reference evidence="7" key="1">
    <citation type="submission" date="2025-08" db="UniProtKB">
        <authorList>
            <consortium name="RefSeq"/>
        </authorList>
    </citation>
    <scope>IDENTIFICATION</scope>
</reference>
<dbReference type="GeneID" id="103109472"/>
<dbReference type="SMART" id="SM00015">
    <property type="entry name" value="IQ"/>
    <property type="match status" value="3"/>
</dbReference>
<dbReference type="Proteomes" id="UP001652624">
    <property type="component" value="Chromosome 11"/>
</dbReference>
<dbReference type="CTD" id="10788"/>
<dbReference type="SUPFAM" id="SSF47576">
    <property type="entry name" value="Calponin-homology domain, CH-domain"/>
    <property type="match status" value="1"/>
</dbReference>
<dbReference type="eggNOG" id="KOG2128">
    <property type="taxonomic scope" value="Eukaryota"/>
</dbReference>
<dbReference type="SMART" id="SM00323">
    <property type="entry name" value="RasGAP"/>
    <property type="match status" value="1"/>
</dbReference>
<dbReference type="PROSITE" id="PS50020">
    <property type="entry name" value="WW_DOMAIN_2"/>
    <property type="match status" value="1"/>
</dbReference>
<dbReference type="FunCoup" id="A0A1S2ZFJ0">
    <property type="interactions" value="741"/>
</dbReference>
<evidence type="ECO:0000259" key="5">
    <source>
        <dbReference type="PROSITE" id="PS50021"/>
    </source>
</evidence>
<sequence length="1524" mass="174029">MEVCLVEELPPTTELEEGLRNGVYLAKLAKFFAPKMVSEKKIYDVEQTRYKKSGLHFRHTDNTVQWLRAMESIGLPKIFYPETTDVYDRKNIPRMIYCIHALSLYLFKLGIAPQIQDLLGKVDFTEEEISNMRKELERYGIQMPSFSKIGGILANELSVDEAALHAAVIAINEAVEKGLAEQTIVTLRNPNAVLTSVDDSLAQNYQEELWKAKRHKEENARQKNNCVSEEERDAYEELLTQTEIQDNVDSVNRLAAVDHINAVLREGDPESTLLALKKPEAQLPVVYPFAAVMYQNELSHLQKQSTTNSLGHEELSIAVEMLSAVALLNQALDSNDIVTVQNQLRSPKIGFNNLDETYVERYANALLSVKLEASSQGQDSLSWNEIQNCVDMVNLQIQEENDRIVAAGFINEAIDEGNPLKTLDTLMLPNAKLHNVDPECAQHYQDVLYHVKAQKLSDAESTSEVLWLDEIQRAVNQANLDTDSAKQWVSVVVNVNQCLENESRSDILSALKSPSFNDNDILPECTDQYYTALAKAKERKSGSVSNDGSWLTLTVQQKYPYYYNISSQESSWVMPEPYLSKESWLMGKEIEDTVKEVTEQYMREKMWSASDDMLLQFAASSLAPLLFKEFEARKSFFLEQEDYVIKIQSYWKGRKQRAAYQDRLKLFSGNTDSIIKIQSWLRMLRARKSYLSRQQFFQDHENEIVRIQSLFRANKAREDYKTLVGSENPPLTVIRKFLHLLDQSDLDFQEELQVARLREEVVTKIRGNQQLEKDLNLMDIKIGLLVKNRITLEDVISHRTKLNKKKGGEMQIFNKTDNQGIKSLSKERRKTLETYQQLFYLLQTNPLYLAKLIFQMPQNKSTKFMDTVIFTLYNYASNQREEYLLLKLFKAALEEEIQSKVDQVQDIVTGNPTVIKMVVSFNRGARGQNTLRQLLAPVVKEIIEDTALIINTSPVDVYKAWVNQLETQTGEASKLPYDVTTEQALTYPEVRTKLEASIENLRRVTDKVLHSIISSLDLLPYGLRYIAKVLKNSIHEKFPDATEDELLKIIGNLLYYRYVNPAIAAPDGFDIIDITAGGQITSDQRRNLGSVAKVLQHAASDKLFEGENEHLSSMNNYLTETHQEFRKYFKEACNVPEPEEKFNMDKYTDMVTVSKPVIYISIEEIISTHSLLLEHQDAIAPEKQDVLNELLEVLGDVPTVESFLGEGSIDPTDPNKANALSQLSKTEISLYLASKYGLGDGEAIDGQSLLIKTKMLIIDVIRNQPGNTLMEILETPATAQQELDHSNDMASRAALDSRTPEEAKNSQSAADTQLPLEQKKRKIQRNLRALEQSGHVSSKNKYQDILNEISKDIRNQRIHRKLRKAELAKLQQTLDALNQKAAFYEEQISYYDTYIKTCVDNLKRRNARRSIKLDGKEEPKGAKRAKTVRYTASKLHEKGVLLGIEELQASQFKNVTFDIISTEDVGIFDIRSKFLAVEMEKVQVNIQDLLQMQYEGVAVMKMFDKVKVNVNLLIYLLNKKFYGK</sequence>
<dbReference type="PROSITE" id="PS50018">
    <property type="entry name" value="RAS_GTPASE_ACTIV_2"/>
    <property type="match status" value="1"/>
</dbReference>
<evidence type="ECO:0000256" key="1">
    <source>
        <dbReference type="SAM" id="Coils"/>
    </source>
</evidence>
<dbReference type="Gene3D" id="1.10.506.10">
    <property type="entry name" value="GTPase Activation - p120gap, domain 1"/>
    <property type="match status" value="1"/>
</dbReference>
<dbReference type="InterPro" id="IPR000048">
    <property type="entry name" value="IQ_motif_EF-hand-BS"/>
</dbReference>
<feature type="domain" description="WW" evidence="4">
    <location>
        <begin position="544"/>
        <end position="577"/>
    </location>
</feature>
<keyword evidence="1" id="KW-0175">Coiled coil</keyword>
<dbReference type="SMART" id="SM00033">
    <property type="entry name" value="CH"/>
    <property type="match status" value="1"/>
</dbReference>
<dbReference type="Pfam" id="PF00612">
    <property type="entry name" value="IQ"/>
    <property type="match status" value="3"/>
</dbReference>
<dbReference type="PROSITE" id="PS50021">
    <property type="entry name" value="CH"/>
    <property type="match status" value="1"/>
</dbReference>
<dbReference type="GO" id="GO:0120025">
    <property type="term" value="C:plasma membrane bounded cell projection"/>
    <property type="evidence" value="ECO:0007669"/>
    <property type="project" value="UniProtKB-ARBA"/>
</dbReference>
<gene>
    <name evidence="7" type="primary">IQGAP2</name>
</gene>
<dbReference type="Pfam" id="PF03836">
    <property type="entry name" value="RasGAP_C"/>
    <property type="match status" value="1"/>
</dbReference>
<evidence type="ECO:0000256" key="2">
    <source>
        <dbReference type="SAM" id="MobiDB-lite"/>
    </source>
</evidence>
<dbReference type="PROSITE" id="PS50096">
    <property type="entry name" value="IQ"/>
    <property type="match status" value="3"/>
</dbReference>
<dbReference type="OrthoDB" id="775356at2759"/>
<dbReference type="PANTHER" id="PTHR14149:SF12">
    <property type="entry name" value="RAS GTPASE-ACTIVATING-LIKE PROTEIN IQGAP2"/>
    <property type="match status" value="1"/>
</dbReference>
<evidence type="ECO:0000259" key="3">
    <source>
        <dbReference type="PROSITE" id="PS50018"/>
    </source>
</evidence>
<dbReference type="SUPFAM" id="SSF48350">
    <property type="entry name" value="GTPase activation domain, GAP"/>
    <property type="match status" value="1"/>
</dbReference>
<feature type="coiled-coil region" evidence="1">
    <location>
        <begin position="1360"/>
        <end position="1387"/>
    </location>
</feature>
<organism evidence="6 7">
    <name type="scientific">Erinaceus europaeus</name>
    <name type="common">Western European hedgehog</name>
    <dbReference type="NCBI Taxonomy" id="9365"/>
    <lineage>
        <taxon>Eukaryota</taxon>
        <taxon>Metazoa</taxon>
        <taxon>Chordata</taxon>
        <taxon>Craniata</taxon>
        <taxon>Vertebrata</taxon>
        <taxon>Euteleostomi</taxon>
        <taxon>Mammalia</taxon>
        <taxon>Eutheria</taxon>
        <taxon>Laurasiatheria</taxon>
        <taxon>Eulipotyphla</taxon>
        <taxon>Erinaceidae</taxon>
        <taxon>Erinaceinae</taxon>
        <taxon>Erinaceus</taxon>
    </lineage>
</organism>
<dbReference type="InterPro" id="IPR036872">
    <property type="entry name" value="CH_dom_sf"/>
</dbReference>
<dbReference type="Gene3D" id="1.20.5.190">
    <property type="match status" value="1"/>
</dbReference>
<accession>A0A1S2ZFJ0</accession>
<dbReference type="PANTHER" id="PTHR14149">
    <property type="entry name" value="RAS GTPASE-ACTIVATING PROTEIN WITH IQ MOTIF"/>
    <property type="match status" value="1"/>
</dbReference>
<evidence type="ECO:0000259" key="4">
    <source>
        <dbReference type="PROSITE" id="PS50020"/>
    </source>
</evidence>
<dbReference type="PROSITE" id="PS01159">
    <property type="entry name" value="WW_DOMAIN_1"/>
    <property type="match status" value="1"/>
</dbReference>
<dbReference type="InterPro" id="IPR001715">
    <property type="entry name" value="CH_dom"/>
</dbReference>
<dbReference type="InterPro" id="IPR001936">
    <property type="entry name" value="RasGAP_dom"/>
</dbReference>
<feature type="domain" description="Ras-GAP" evidence="3">
    <location>
        <begin position="867"/>
        <end position="1100"/>
    </location>
</feature>
<dbReference type="GO" id="GO:0005938">
    <property type="term" value="C:cell cortex"/>
    <property type="evidence" value="ECO:0007669"/>
    <property type="project" value="TreeGrafter"/>
</dbReference>
<feature type="domain" description="Calponin-homology (CH)" evidence="5">
    <location>
        <begin position="1"/>
        <end position="106"/>
    </location>
</feature>